<dbReference type="EMBL" id="JTDF01001195">
    <property type="protein sequence ID" value="KAF8570352.1"/>
    <property type="molecule type" value="Genomic_DNA"/>
</dbReference>
<keyword evidence="3" id="KW-1185">Reference proteome</keyword>
<dbReference type="AlphaFoldDB" id="A0A8T0DT40"/>
<feature type="region of interest" description="Disordered" evidence="1">
    <location>
        <begin position="1"/>
        <end position="35"/>
    </location>
</feature>
<proteinExistence type="predicted"/>
<name>A0A8T0DT40_9TREM</name>
<protein>
    <submittedName>
        <fullName evidence="2">Uncharacterized protein</fullName>
    </submittedName>
</protein>
<comment type="caution">
    <text evidence="2">The sequence shown here is derived from an EMBL/GenBank/DDBJ whole genome shotgun (WGS) entry which is preliminary data.</text>
</comment>
<reference evidence="2 3" key="1">
    <citation type="submission" date="2019-07" db="EMBL/GenBank/DDBJ databases">
        <title>Annotation for the trematode Paragonimus westermani.</title>
        <authorList>
            <person name="Choi Y.-J."/>
        </authorList>
    </citation>
    <scope>NUCLEOTIDE SEQUENCE [LARGE SCALE GENOMIC DNA]</scope>
    <source>
        <strain evidence="2">180907_Pwestermani</strain>
    </source>
</reference>
<gene>
    <name evidence="2" type="ORF">P879_01267</name>
</gene>
<evidence type="ECO:0000313" key="2">
    <source>
        <dbReference type="EMBL" id="KAF8570352.1"/>
    </source>
</evidence>
<dbReference type="Proteomes" id="UP000699462">
    <property type="component" value="Unassembled WGS sequence"/>
</dbReference>
<evidence type="ECO:0000313" key="3">
    <source>
        <dbReference type="Proteomes" id="UP000699462"/>
    </source>
</evidence>
<accession>A0A8T0DT40</accession>
<sequence length="88" mass="9977">MILNGLHRSSTENRMSDQLRTQEDATEIRLDGPHRQSEEYRIASQLWTQEAVTGIRLSDPHRLLSVNNRTHVSSSEAYSIEGCGRIGL</sequence>
<organism evidence="2 3">
    <name type="scientific">Paragonimus westermani</name>
    <dbReference type="NCBI Taxonomy" id="34504"/>
    <lineage>
        <taxon>Eukaryota</taxon>
        <taxon>Metazoa</taxon>
        <taxon>Spiralia</taxon>
        <taxon>Lophotrochozoa</taxon>
        <taxon>Platyhelminthes</taxon>
        <taxon>Trematoda</taxon>
        <taxon>Digenea</taxon>
        <taxon>Plagiorchiida</taxon>
        <taxon>Troglotremata</taxon>
        <taxon>Troglotrematidae</taxon>
        <taxon>Paragonimus</taxon>
    </lineage>
</organism>
<feature type="compositionally biased region" description="Basic and acidic residues" evidence="1">
    <location>
        <begin position="9"/>
        <end position="35"/>
    </location>
</feature>
<evidence type="ECO:0000256" key="1">
    <source>
        <dbReference type="SAM" id="MobiDB-lite"/>
    </source>
</evidence>